<evidence type="ECO:0000313" key="3">
    <source>
        <dbReference type="Proteomes" id="UP001302257"/>
    </source>
</evidence>
<dbReference type="PANTHER" id="PTHR30373">
    <property type="entry name" value="UPF0603 PROTEIN YGCG"/>
    <property type="match status" value="1"/>
</dbReference>
<name>A0ABZ0AZM9_9BURK</name>
<dbReference type="Pfam" id="PF04536">
    <property type="entry name" value="TPM_phosphatase"/>
    <property type="match status" value="1"/>
</dbReference>
<evidence type="ECO:0000259" key="1">
    <source>
        <dbReference type="Pfam" id="PF04536"/>
    </source>
</evidence>
<dbReference type="InterPro" id="IPR007621">
    <property type="entry name" value="TPM_dom"/>
</dbReference>
<protein>
    <submittedName>
        <fullName evidence="2">TPM domain-containing protein</fullName>
    </submittedName>
</protein>
<feature type="domain" description="TPM" evidence="1">
    <location>
        <begin position="27"/>
        <end position="146"/>
    </location>
</feature>
<dbReference type="RefSeq" id="WP_313867911.1">
    <property type="nucleotide sequence ID" value="NZ_CP132507.1"/>
</dbReference>
<dbReference type="EMBL" id="CP132507">
    <property type="protein sequence ID" value="WNO05107.1"/>
    <property type="molecule type" value="Genomic_DNA"/>
</dbReference>
<dbReference type="PANTHER" id="PTHR30373:SF8">
    <property type="entry name" value="BLL7265 PROTEIN"/>
    <property type="match status" value="1"/>
</dbReference>
<keyword evidence="3" id="KW-1185">Reference proteome</keyword>
<evidence type="ECO:0000313" key="2">
    <source>
        <dbReference type="EMBL" id="WNO05107.1"/>
    </source>
</evidence>
<gene>
    <name evidence="2" type="ORF">RAN89_01410</name>
</gene>
<reference evidence="2 3" key="1">
    <citation type="submission" date="2023-08" db="EMBL/GenBank/DDBJ databases">
        <title>Rhodoferax potami sp. nov. and Rhodoferax mekongensis sp. nov., isolated from the Mekong River in Thailand.</title>
        <authorList>
            <person name="Kitikhun S."/>
            <person name="Charoenyingcharoen P."/>
            <person name="Siriarchawattana P."/>
            <person name="Likhitrattanapisal S."/>
            <person name="Nilsakha T."/>
            <person name="Chanpet A."/>
            <person name="Rattanawaree P."/>
            <person name="Ingsriswang S."/>
        </authorList>
    </citation>
    <scope>NUCLEOTIDE SEQUENCE [LARGE SCALE GENOMIC DNA]</scope>
    <source>
        <strain evidence="2 3">TBRC 17307</strain>
    </source>
</reference>
<dbReference type="Gene3D" id="3.10.310.50">
    <property type="match status" value="1"/>
</dbReference>
<proteinExistence type="predicted"/>
<organism evidence="2 3">
    <name type="scientific">Rhodoferax mekongensis</name>
    <dbReference type="NCBI Taxonomy" id="3068341"/>
    <lineage>
        <taxon>Bacteria</taxon>
        <taxon>Pseudomonadati</taxon>
        <taxon>Pseudomonadota</taxon>
        <taxon>Betaproteobacteria</taxon>
        <taxon>Burkholderiales</taxon>
        <taxon>Comamonadaceae</taxon>
        <taxon>Rhodoferax</taxon>
    </lineage>
</organism>
<accession>A0ABZ0AZM9</accession>
<sequence>MLQLWTRWVRHCWADDAVRQLPSGLSDRLAAHVRRVERTHSGEIRVSIESALPSSYLLQSAAMKTLLRQRAVDEFSRLRVWDTEYNNGVLIYLCLAERAIELVADRGIQHKVDDTHWAKLIGSLGESLQAGRWETGLCTAIDAVSQTLQTHFPLASGQHNPNELSDTPSIR</sequence>
<dbReference type="Proteomes" id="UP001302257">
    <property type="component" value="Chromosome"/>
</dbReference>